<dbReference type="AlphaFoldDB" id="A0A3P4B6W7"/>
<dbReference type="SUPFAM" id="SSF88713">
    <property type="entry name" value="Glycoside hydrolase/deacetylase"/>
    <property type="match status" value="1"/>
</dbReference>
<evidence type="ECO:0000313" key="2">
    <source>
        <dbReference type="Proteomes" id="UP000277294"/>
    </source>
</evidence>
<organism evidence="1 2">
    <name type="scientific">Pigmentiphaga humi</name>
    <dbReference type="NCBI Taxonomy" id="2478468"/>
    <lineage>
        <taxon>Bacteria</taxon>
        <taxon>Pseudomonadati</taxon>
        <taxon>Pseudomonadota</taxon>
        <taxon>Betaproteobacteria</taxon>
        <taxon>Burkholderiales</taxon>
        <taxon>Alcaligenaceae</taxon>
        <taxon>Pigmentiphaga</taxon>
    </lineage>
</organism>
<name>A0A3P4B6W7_9BURK</name>
<accession>A0A3P4B6W7</accession>
<proteinExistence type="predicted"/>
<evidence type="ECO:0000313" key="1">
    <source>
        <dbReference type="EMBL" id="VCU72039.1"/>
    </source>
</evidence>
<dbReference type="EMBL" id="UWPJ01000034">
    <property type="protein sequence ID" value="VCU72039.1"/>
    <property type="molecule type" value="Genomic_DNA"/>
</dbReference>
<dbReference type="PANTHER" id="PTHR43123">
    <property type="entry name" value="POLYSACCHARIDE DEACETYLASE-RELATED"/>
    <property type="match status" value="1"/>
</dbReference>
<dbReference type="Proteomes" id="UP000277294">
    <property type="component" value="Unassembled WGS sequence"/>
</dbReference>
<dbReference type="Gene3D" id="3.20.20.370">
    <property type="entry name" value="Glycoside hydrolase/deacetylase"/>
    <property type="match status" value="1"/>
</dbReference>
<gene>
    <name evidence="1" type="ORF">PIGHUM_04134</name>
</gene>
<dbReference type="PANTHER" id="PTHR43123:SF4">
    <property type="entry name" value="POLYSACCHARIDE DEACETYLASE"/>
    <property type="match status" value="1"/>
</dbReference>
<sequence length="303" mass="35489">MEIRLPRHSRYDYVPLTERKDYSWPDGRRLAFCLTTNIECFAYGKGRGMDPAKHGEPQNHRNYSWRDYGNRIGVWRLFDLFDDLKLPVAHNTNSLLYEHAPQVFDAIRRRGDEIVAHGRTNGETLRDFNWEADEARVIQEITETFRRHEGKPPKGWMGPGAAENSTTPDLLKEAGYRYTMDWPADDQPFYMNTRSGKLLSIPYPVELNDAQQAIHRAHTPRDFCEMMVDQFEEMLEQCEHHPLVYNISIHPFIFGQPYRLRPFREALKHMAGHSLRDRIWFCRPEDVAEHCFTLAPGIIPGSE</sequence>
<keyword evidence="2" id="KW-1185">Reference proteome</keyword>
<reference evidence="1 2" key="1">
    <citation type="submission" date="2018-10" db="EMBL/GenBank/DDBJ databases">
        <authorList>
            <person name="Criscuolo A."/>
        </authorList>
    </citation>
    <scope>NUCLEOTIDE SEQUENCE [LARGE SCALE GENOMIC DNA]</scope>
    <source>
        <strain evidence="1">DnA1</strain>
    </source>
</reference>
<dbReference type="InterPro" id="IPR011330">
    <property type="entry name" value="Glyco_hydro/deAcase_b/a-brl"/>
</dbReference>
<dbReference type="RefSeq" id="WP_222929296.1">
    <property type="nucleotide sequence ID" value="NZ_UWPJ01000034.1"/>
</dbReference>
<dbReference type="GO" id="GO:0005975">
    <property type="term" value="P:carbohydrate metabolic process"/>
    <property type="evidence" value="ECO:0007669"/>
    <property type="project" value="InterPro"/>
</dbReference>
<protein>
    <submittedName>
        <fullName evidence="1">Polysaccharide deacetylase</fullName>
    </submittedName>
</protein>